<feature type="binding site" evidence="16">
    <location>
        <position position="378"/>
    </location>
    <ligand>
        <name>ATP</name>
        <dbReference type="ChEBI" id="CHEBI:30616"/>
    </ligand>
</feature>
<evidence type="ECO:0000313" key="19">
    <source>
        <dbReference type="Proteomes" id="UP001183809"/>
    </source>
</evidence>
<comment type="caution">
    <text evidence="18">The sequence shown here is derived from an EMBL/GenBank/DDBJ whole genome shotgun (WGS) entry which is preliminary data.</text>
</comment>
<dbReference type="PANTHER" id="PTHR43743:SF1">
    <property type="entry name" value="POTASSIUM-TRANSPORTING ATPASE ATP-BINDING SUBUNIT"/>
    <property type="match status" value="1"/>
</dbReference>
<keyword evidence="14 16" id="KW-0406">Ion transport</keyword>
<dbReference type="HAMAP" id="MF_00285">
    <property type="entry name" value="KdpB"/>
    <property type="match status" value="1"/>
</dbReference>
<dbReference type="InterPro" id="IPR023299">
    <property type="entry name" value="ATPase_P-typ_cyto_dom_N"/>
</dbReference>
<comment type="subcellular location">
    <subcellularLocation>
        <location evidence="1 16">Cell membrane</location>
        <topology evidence="1 16">Multi-pass membrane protein</topology>
    </subcellularLocation>
</comment>
<feature type="transmembrane region" description="Helical" evidence="16">
    <location>
        <begin position="284"/>
        <end position="310"/>
    </location>
</feature>
<evidence type="ECO:0000256" key="1">
    <source>
        <dbReference type="ARBA" id="ARBA00004651"/>
    </source>
</evidence>
<keyword evidence="12 16" id="KW-1278">Translocase</keyword>
<evidence type="ECO:0000256" key="16">
    <source>
        <dbReference type="HAMAP-Rule" id="MF_00285"/>
    </source>
</evidence>
<evidence type="ECO:0000256" key="7">
    <source>
        <dbReference type="ARBA" id="ARBA00022723"/>
    </source>
</evidence>
<dbReference type="InterPro" id="IPR006391">
    <property type="entry name" value="P-type_ATPase_bsu_IA"/>
</dbReference>
<keyword evidence="9 16" id="KW-0067">ATP-binding</keyword>
<sequence>MSAPAPVREKTEEAVQPTLPGPTRRIGAGLLDPKQLWLAVPAALRKLNPVTLARNPVMFVTEIGAALTTGIAVVHPSPFGWLITVWLWLTVVFAGLAEAVAESRGRAQADSLRGMRRQTVARRLTGWRPGAAEGVYTEEAVGAGELRRGDVVVVEAGQLVPGDGDVIEGVASIDESAITGESAPVIRESGGDRSAVTGGTRVLSDRIVVRITQDPGESFLDRMISLVEGANRQKTPNELALNLLLVMMTFVFLVAVLTLQPMAIFSKNFMAAAHDTQALTANGVTGIVLVSLLVCLIPTTIGGLLSAIGIAGMDRLVQRNVLAMSGRAVEAAGDVNTLLLDKTGTITYGNRRASELLPLGSVTGRQLADAALLSSLADETPEGRSIVEYVHEQFSLERETPEDAEWVAFSATTRMSGVDLPGGRRLRKGAAAAVASWVADNGGTVPVALDASVEQVSASGGTPLAVAECVGEGPARLLGVVHLKDVVKPGLRERFTELRRMGIRTVMITGDNPVTAKAIAEEAGVDDFLAEATPEDKLALIKKEQAGGHLIAMTGDGTNDAPALAQADVGVAMNTGTSAAKEAGNMVDLDSDPTKIIDIVEIGKQLLITRGALTAFSVANDIAKYFAILPAMFGGVYPALNAINIMRLHSPTSAVLSAVIFNAVIIVALIPLALRGVRYRPSSADALLTRNLWIYGLGGLILPFLAIKFIDVAVVQFIPGI</sequence>
<dbReference type="PRINTS" id="PR00119">
    <property type="entry name" value="CATATPASE"/>
</dbReference>
<dbReference type="CDD" id="cd02078">
    <property type="entry name" value="P-type_ATPase_K"/>
    <property type="match status" value="1"/>
</dbReference>
<keyword evidence="6 16" id="KW-0812">Transmembrane</keyword>
<feature type="binding site" evidence="16">
    <location>
        <position position="560"/>
    </location>
    <ligand>
        <name>Mg(2+)</name>
        <dbReference type="ChEBI" id="CHEBI:18420"/>
    </ligand>
</feature>
<evidence type="ECO:0000256" key="14">
    <source>
        <dbReference type="ARBA" id="ARBA00023065"/>
    </source>
</evidence>
<dbReference type="NCBIfam" id="TIGR01494">
    <property type="entry name" value="ATPase_P-type"/>
    <property type="match status" value="2"/>
</dbReference>
<dbReference type="RefSeq" id="WP_311698336.1">
    <property type="nucleotide sequence ID" value="NZ_JAVREY010000044.1"/>
</dbReference>
<dbReference type="SUPFAM" id="SSF81653">
    <property type="entry name" value="Calcium ATPase, transduction domain A"/>
    <property type="match status" value="1"/>
</dbReference>
<proteinExistence type="inferred from homology"/>
<dbReference type="InterPro" id="IPR001757">
    <property type="entry name" value="P_typ_ATPase"/>
</dbReference>
<keyword evidence="2 16" id="KW-0813">Transport</keyword>
<evidence type="ECO:0000256" key="6">
    <source>
        <dbReference type="ARBA" id="ARBA00022692"/>
    </source>
</evidence>
<dbReference type="InterPro" id="IPR008250">
    <property type="entry name" value="ATPase_P-typ_transduc_dom_A_sf"/>
</dbReference>
<feature type="transmembrane region" description="Helical" evidence="16">
    <location>
        <begin position="654"/>
        <end position="674"/>
    </location>
</feature>
<feature type="binding site" evidence="16">
    <location>
        <begin position="409"/>
        <end position="416"/>
    </location>
    <ligand>
        <name>ATP</name>
        <dbReference type="ChEBI" id="CHEBI:30616"/>
    </ligand>
</feature>
<comment type="function">
    <text evidence="16">Part of the high-affinity ATP-driven potassium transport (or Kdp) system, which catalyzes the hydrolysis of ATP coupled with the electrogenic transport of potassium into the cytoplasm. This subunit is responsible for energy coupling to the transport system and for the release of the potassium ions to the cytoplasm.</text>
</comment>
<dbReference type="Gene3D" id="2.70.150.10">
    <property type="entry name" value="Calcium-transporting ATPase, cytoplasmic transduction domain A"/>
    <property type="match status" value="1"/>
</dbReference>
<comment type="catalytic activity">
    <reaction evidence="16">
        <text>K(+)(out) + ATP + H2O = K(+)(in) + ADP + phosphate + H(+)</text>
        <dbReference type="Rhea" id="RHEA:16777"/>
        <dbReference type="ChEBI" id="CHEBI:15377"/>
        <dbReference type="ChEBI" id="CHEBI:15378"/>
        <dbReference type="ChEBI" id="CHEBI:29103"/>
        <dbReference type="ChEBI" id="CHEBI:30616"/>
        <dbReference type="ChEBI" id="CHEBI:43474"/>
        <dbReference type="ChEBI" id="CHEBI:456216"/>
        <dbReference type="EC" id="7.2.2.6"/>
    </reaction>
</comment>
<dbReference type="InterPro" id="IPR023214">
    <property type="entry name" value="HAD_sf"/>
</dbReference>
<evidence type="ECO:0000256" key="4">
    <source>
        <dbReference type="ARBA" id="ARBA00022538"/>
    </source>
</evidence>
<dbReference type="Gene3D" id="3.40.50.1000">
    <property type="entry name" value="HAD superfamily/HAD-like"/>
    <property type="match status" value="1"/>
</dbReference>
<comment type="similarity">
    <text evidence="16">Belongs to the cation transport ATPase (P-type) (TC 3.A.3) family. Type IA subfamily.</text>
</comment>
<dbReference type="Pfam" id="PF00122">
    <property type="entry name" value="E1-E2_ATPase"/>
    <property type="match status" value="1"/>
</dbReference>
<name>A0ABU2U0Y3_9ACTN</name>
<feature type="binding site" evidence="16">
    <location>
        <position position="556"/>
    </location>
    <ligand>
        <name>Mg(2+)</name>
        <dbReference type="ChEBI" id="CHEBI:18420"/>
    </ligand>
</feature>
<dbReference type="Proteomes" id="UP001183809">
    <property type="component" value="Unassembled WGS sequence"/>
</dbReference>
<feature type="binding site" evidence="16">
    <location>
        <position position="428"/>
    </location>
    <ligand>
        <name>ATP</name>
        <dbReference type="ChEBI" id="CHEBI:30616"/>
    </ligand>
</feature>
<dbReference type="SUPFAM" id="SSF56784">
    <property type="entry name" value="HAD-like"/>
    <property type="match status" value="1"/>
</dbReference>
<dbReference type="SFLD" id="SFLDF00027">
    <property type="entry name" value="p-type_atpase"/>
    <property type="match status" value="1"/>
</dbReference>
<dbReference type="SFLD" id="SFLDS00003">
    <property type="entry name" value="Haloacid_Dehalogenase"/>
    <property type="match status" value="1"/>
</dbReference>
<evidence type="ECO:0000256" key="9">
    <source>
        <dbReference type="ARBA" id="ARBA00022840"/>
    </source>
</evidence>
<dbReference type="Gene3D" id="3.40.1110.10">
    <property type="entry name" value="Calcium-transporting ATPase, cytoplasmic domain N"/>
    <property type="match status" value="1"/>
</dbReference>
<keyword evidence="19" id="KW-1185">Reference proteome</keyword>
<dbReference type="InterPro" id="IPR036412">
    <property type="entry name" value="HAD-like_sf"/>
</dbReference>
<feature type="domain" description="P-type ATPase A" evidence="17">
    <location>
        <begin position="137"/>
        <end position="228"/>
    </location>
</feature>
<keyword evidence="15 16" id="KW-0472">Membrane</keyword>
<keyword evidence="5 16" id="KW-0597">Phosphoprotein</keyword>
<keyword evidence="4 16" id="KW-0633">Potassium transport</keyword>
<protein>
    <recommendedName>
        <fullName evidence="16">Potassium-transporting ATPase ATP-binding subunit</fullName>
        <ecNumber evidence="16">7.2.2.6</ecNumber>
    </recommendedName>
    <alternativeName>
        <fullName evidence="16">ATP phosphohydrolase [potassium-transporting] B chain</fullName>
    </alternativeName>
    <alternativeName>
        <fullName evidence="16">Potassium-binding and translocating subunit B</fullName>
    </alternativeName>
    <alternativeName>
        <fullName evidence="16">Potassium-translocating ATPase B chain</fullName>
    </alternativeName>
</protein>
<dbReference type="SFLD" id="SFLDG00002">
    <property type="entry name" value="C1.7:_P-type_atpase_like"/>
    <property type="match status" value="1"/>
</dbReference>
<comment type="subunit">
    <text evidence="16">The system is composed of three essential subunits: KdpA, KdpB and KdpC.</text>
</comment>
<feature type="transmembrane region" description="Helical" evidence="16">
    <location>
        <begin position="239"/>
        <end position="264"/>
    </location>
</feature>
<dbReference type="NCBIfam" id="TIGR01497">
    <property type="entry name" value="kdpB"/>
    <property type="match status" value="1"/>
</dbReference>
<keyword evidence="7 16" id="KW-0479">Metal-binding</keyword>
<dbReference type="InterPro" id="IPR044492">
    <property type="entry name" value="P_typ_ATPase_HD_dom"/>
</dbReference>
<keyword evidence="11 16" id="KW-0630">Potassium</keyword>
<dbReference type="Pfam" id="PF00702">
    <property type="entry name" value="Hydrolase"/>
    <property type="match status" value="1"/>
</dbReference>
<dbReference type="InterPro" id="IPR018303">
    <property type="entry name" value="ATPase_P-typ_P_site"/>
</dbReference>
<feature type="transmembrane region" description="Helical" evidence="16">
    <location>
        <begin position="694"/>
        <end position="718"/>
    </location>
</feature>
<keyword evidence="3 16" id="KW-1003">Cell membrane</keyword>
<evidence type="ECO:0000256" key="5">
    <source>
        <dbReference type="ARBA" id="ARBA00022553"/>
    </source>
</evidence>
<feature type="active site" description="4-aspartylphosphate intermediate" evidence="16">
    <location>
        <position position="341"/>
    </location>
</feature>
<dbReference type="InterPro" id="IPR023298">
    <property type="entry name" value="ATPase_P-typ_TM_dom_sf"/>
</dbReference>
<dbReference type="PANTHER" id="PTHR43743">
    <property type="entry name" value="POTASSIUM-TRANSPORTING ATPASE ATP-BINDING SUBUNIT"/>
    <property type="match status" value="1"/>
</dbReference>
<evidence type="ECO:0000256" key="2">
    <source>
        <dbReference type="ARBA" id="ARBA00022448"/>
    </source>
</evidence>
<organism evidence="18 19">
    <name type="scientific">Streptomyces gibsoniae</name>
    <dbReference type="NCBI Taxonomy" id="3075529"/>
    <lineage>
        <taxon>Bacteria</taxon>
        <taxon>Bacillati</taxon>
        <taxon>Actinomycetota</taxon>
        <taxon>Actinomycetes</taxon>
        <taxon>Kitasatosporales</taxon>
        <taxon>Streptomycetaceae</taxon>
        <taxon>Streptomyces</taxon>
    </lineage>
</organism>
<evidence type="ECO:0000256" key="13">
    <source>
        <dbReference type="ARBA" id="ARBA00022989"/>
    </source>
</evidence>
<keyword evidence="8 16" id="KW-0547">Nucleotide-binding</keyword>
<reference evidence="19" key="1">
    <citation type="submission" date="2023-07" db="EMBL/GenBank/DDBJ databases">
        <title>30 novel species of actinomycetes from the DSMZ collection.</title>
        <authorList>
            <person name="Nouioui I."/>
        </authorList>
    </citation>
    <scope>NUCLEOTIDE SEQUENCE [LARGE SCALE GENOMIC DNA]</scope>
    <source>
        <strain evidence="19">DSM 41699</strain>
    </source>
</reference>
<evidence type="ECO:0000256" key="15">
    <source>
        <dbReference type="ARBA" id="ARBA00023136"/>
    </source>
</evidence>
<evidence type="ECO:0000256" key="11">
    <source>
        <dbReference type="ARBA" id="ARBA00022958"/>
    </source>
</evidence>
<dbReference type="SUPFAM" id="SSF81665">
    <property type="entry name" value="Calcium ATPase, transmembrane domain M"/>
    <property type="match status" value="1"/>
</dbReference>
<keyword evidence="10 16" id="KW-0460">Magnesium</keyword>
<gene>
    <name evidence="16 18" type="primary">kdpB</name>
    <name evidence="18" type="ORF">RM764_28375</name>
</gene>
<dbReference type="InterPro" id="IPR059000">
    <property type="entry name" value="ATPase_P-type_domA"/>
</dbReference>
<evidence type="ECO:0000256" key="10">
    <source>
        <dbReference type="ARBA" id="ARBA00022842"/>
    </source>
</evidence>
<dbReference type="EC" id="7.2.2.6" evidence="16"/>
<evidence type="ECO:0000313" key="18">
    <source>
        <dbReference type="EMBL" id="MDT0466874.1"/>
    </source>
</evidence>
<accession>A0ABU2U0Y3</accession>
<feature type="transmembrane region" description="Helical" evidence="16">
    <location>
        <begin position="55"/>
        <end position="73"/>
    </location>
</feature>
<evidence type="ECO:0000256" key="3">
    <source>
        <dbReference type="ARBA" id="ARBA00022475"/>
    </source>
</evidence>
<evidence type="ECO:0000256" key="12">
    <source>
        <dbReference type="ARBA" id="ARBA00022967"/>
    </source>
</evidence>
<evidence type="ECO:0000259" key="17">
    <source>
        <dbReference type="Pfam" id="PF00122"/>
    </source>
</evidence>
<comment type="caution">
    <text evidence="16">Lacks conserved residue(s) required for the propagation of feature annotation.</text>
</comment>
<evidence type="ECO:0000256" key="8">
    <source>
        <dbReference type="ARBA" id="ARBA00022741"/>
    </source>
</evidence>
<keyword evidence="13 16" id="KW-1133">Transmembrane helix</keyword>
<dbReference type="EMBL" id="JAVREY010000044">
    <property type="protein sequence ID" value="MDT0466874.1"/>
    <property type="molecule type" value="Genomic_DNA"/>
</dbReference>
<dbReference type="PROSITE" id="PS00154">
    <property type="entry name" value="ATPASE_E1_E2"/>
    <property type="match status" value="1"/>
</dbReference>
<feature type="transmembrane region" description="Helical" evidence="16">
    <location>
        <begin position="79"/>
        <end position="101"/>
    </location>
</feature>
<feature type="binding site" evidence="16">
    <location>
        <position position="382"/>
    </location>
    <ligand>
        <name>ATP</name>
        <dbReference type="ChEBI" id="CHEBI:30616"/>
    </ligand>
</feature>